<evidence type="ECO:0000256" key="3">
    <source>
        <dbReference type="ARBA" id="ARBA00022737"/>
    </source>
</evidence>
<evidence type="ECO:0000259" key="7">
    <source>
        <dbReference type="Pfam" id="PF23559"/>
    </source>
</evidence>
<keyword evidence="3" id="KW-0677">Repeat</keyword>
<keyword evidence="9" id="KW-1185">Reference proteome</keyword>
<evidence type="ECO:0000313" key="9">
    <source>
        <dbReference type="Proteomes" id="UP001371456"/>
    </source>
</evidence>
<dbReference type="Gene3D" id="1.10.10.10">
    <property type="entry name" value="Winged helix-like DNA-binding domain superfamily/Winged helix DNA-binding domain"/>
    <property type="match status" value="1"/>
</dbReference>
<evidence type="ECO:0000256" key="4">
    <source>
        <dbReference type="ARBA" id="ARBA00022741"/>
    </source>
</evidence>
<evidence type="ECO:0000256" key="5">
    <source>
        <dbReference type="ARBA" id="ARBA00022821"/>
    </source>
</evidence>
<comment type="caution">
    <text evidence="8">The sequence shown here is derived from an EMBL/GenBank/DDBJ whole genome shotgun (WGS) entry which is preliminary data.</text>
</comment>
<comment type="similarity">
    <text evidence="1">Belongs to the disease resistance NB-LRR family.</text>
</comment>
<dbReference type="Proteomes" id="UP001371456">
    <property type="component" value="Unassembled WGS sequence"/>
</dbReference>
<keyword evidence="2" id="KW-0433">Leucine-rich repeat</keyword>
<evidence type="ECO:0000256" key="2">
    <source>
        <dbReference type="ARBA" id="ARBA00022614"/>
    </source>
</evidence>
<keyword evidence="6" id="KW-0067">ATP-binding</keyword>
<proteinExistence type="inferred from homology"/>
<dbReference type="PANTHER" id="PTHR23155:SF1228">
    <property type="entry name" value="NB-ARC DOMAIN CONTAINING PROTEIN, EXPRESSED"/>
    <property type="match status" value="1"/>
</dbReference>
<sequence length="135" mass="15286">MQLSYDNLPDCLKPCLLYLGMFPEDAIIPVSKLISLWISEDFVQNIESGRLIEEAAEGYLMDLISSNLVMVSERKYKGKVKYCQEGKSSELQFQQRGFRVCISGLQNTEAFAPTLEVTDNDKSSRILWLESHPSG</sequence>
<dbReference type="InterPro" id="IPR044974">
    <property type="entry name" value="Disease_R_plants"/>
</dbReference>
<protein>
    <recommendedName>
        <fullName evidence="7">Disease resistance protein winged helix domain-containing protein</fullName>
    </recommendedName>
</protein>
<dbReference type="AlphaFoldDB" id="A0AAN8SSN2"/>
<dbReference type="GO" id="GO:0005524">
    <property type="term" value="F:ATP binding"/>
    <property type="evidence" value="ECO:0007669"/>
    <property type="project" value="UniProtKB-KW"/>
</dbReference>
<evidence type="ECO:0000256" key="1">
    <source>
        <dbReference type="ARBA" id="ARBA00008894"/>
    </source>
</evidence>
<organism evidence="8 9">
    <name type="scientific">Solanum bulbocastanum</name>
    <name type="common">Wild potato</name>
    <dbReference type="NCBI Taxonomy" id="147425"/>
    <lineage>
        <taxon>Eukaryota</taxon>
        <taxon>Viridiplantae</taxon>
        <taxon>Streptophyta</taxon>
        <taxon>Embryophyta</taxon>
        <taxon>Tracheophyta</taxon>
        <taxon>Spermatophyta</taxon>
        <taxon>Magnoliopsida</taxon>
        <taxon>eudicotyledons</taxon>
        <taxon>Gunneridae</taxon>
        <taxon>Pentapetalae</taxon>
        <taxon>asterids</taxon>
        <taxon>lamiids</taxon>
        <taxon>Solanales</taxon>
        <taxon>Solanaceae</taxon>
        <taxon>Solanoideae</taxon>
        <taxon>Solaneae</taxon>
        <taxon>Solanum</taxon>
    </lineage>
</organism>
<accession>A0AAN8SSN2</accession>
<name>A0AAN8SSN2_SOLBU</name>
<dbReference type="Pfam" id="PF23559">
    <property type="entry name" value="WHD_DRP"/>
    <property type="match status" value="1"/>
</dbReference>
<dbReference type="FunFam" id="1.10.10.10:FF:000322">
    <property type="entry name" value="Probable disease resistance protein At1g63360"/>
    <property type="match status" value="1"/>
</dbReference>
<dbReference type="InterPro" id="IPR036388">
    <property type="entry name" value="WH-like_DNA-bd_sf"/>
</dbReference>
<keyword evidence="5" id="KW-0611">Plant defense</keyword>
<dbReference type="InterPro" id="IPR058922">
    <property type="entry name" value="WHD_DRP"/>
</dbReference>
<keyword evidence="4" id="KW-0547">Nucleotide-binding</keyword>
<dbReference type="PANTHER" id="PTHR23155">
    <property type="entry name" value="DISEASE RESISTANCE PROTEIN RP"/>
    <property type="match status" value="1"/>
</dbReference>
<feature type="domain" description="Disease resistance protein winged helix" evidence="7">
    <location>
        <begin position="21"/>
        <end position="84"/>
    </location>
</feature>
<gene>
    <name evidence="8" type="ORF">RDI58_028882</name>
</gene>
<reference evidence="8 9" key="1">
    <citation type="submission" date="2024-02" db="EMBL/GenBank/DDBJ databases">
        <title>de novo genome assembly of Solanum bulbocastanum strain 11H21.</title>
        <authorList>
            <person name="Hosaka A.J."/>
        </authorList>
    </citation>
    <scope>NUCLEOTIDE SEQUENCE [LARGE SCALE GENOMIC DNA]</scope>
    <source>
        <tissue evidence="8">Young leaves</tissue>
    </source>
</reference>
<evidence type="ECO:0000313" key="8">
    <source>
        <dbReference type="EMBL" id="KAK6773644.1"/>
    </source>
</evidence>
<evidence type="ECO:0000256" key="6">
    <source>
        <dbReference type="ARBA" id="ARBA00022840"/>
    </source>
</evidence>
<dbReference type="EMBL" id="JBANQN010000012">
    <property type="protein sequence ID" value="KAK6773644.1"/>
    <property type="molecule type" value="Genomic_DNA"/>
</dbReference>
<dbReference type="GO" id="GO:0098542">
    <property type="term" value="P:defense response to other organism"/>
    <property type="evidence" value="ECO:0007669"/>
    <property type="project" value="TreeGrafter"/>
</dbReference>